<accession>A0A8S3PLS4</accession>
<proteinExistence type="predicted"/>
<gene>
    <name evidence="5" type="ORF">MEDL_88</name>
</gene>
<dbReference type="PROSITE" id="PS50222">
    <property type="entry name" value="EF_HAND_2"/>
    <property type="match status" value="3"/>
</dbReference>
<dbReference type="SUPFAM" id="SSF47473">
    <property type="entry name" value="EF-hand"/>
    <property type="match status" value="1"/>
</dbReference>
<dbReference type="Proteomes" id="UP000683360">
    <property type="component" value="Unassembled WGS sequence"/>
</dbReference>
<organism evidence="5 6">
    <name type="scientific">Mytilus edulis</name>
    <name type="common">Blue mussel</name>
    <dbReference type="NCBI Taxonomy" id="6550"/>
    <lineage>
        <taxon>Eukaryota</taxon>
        <taxon>Metazoa</taxon>
        <taxon>Spiralia</taxon>
        <taxon>Lophotrochozoa</taxon>
        <taxon>Mollusca</taxon>
        <taxon>Bivalvia</taxon>
        <taxon>Autobranchia</taxon>
        <taxon>Pteriomorphia</taxon>
        <taxon>Mytilida</taxon>
        <taxon>Mytiloidea</taxon>
        <taxon>Mytilidae</taxon>
        <taxon>Mytilinae</taxon>
        <taxon>Mytilus</taxon>
    </lineage>
</organism>
<dbReference type="PANTHER" id="PTHR23055:SF60">
    <property type="entry name" value="CALAXIN"/>
    <property type="match status" value="1"/>
</dbReference>
<evidence type="ECO:0000259" key="4">
    <source>
        <dbReference type="PROSITE" id="PS50222"/>
    </source>
</evidence>
<dbReference type="PROSITE" id="PS00018">
    <property type="entry name" value="EF_HAND_1"/>
    <property type="match status" value="3"/>
</dbReference>
<dbReference type="Pfam" id="PF13202">
    <property type="entry name" value="EF-hand_5"/>
    <property type="match status" value="1"/>
</dbReference>
<dbReference type="InterPro" id="IPR011992">
    <property type="entry name" value="EF-hand-dom_pair"/>
</dbReference>
<comment type="caution">
    <text evidence="5">The sequence shown here is derived from an EMBL/GenBank/DDBJ whole genome shotgun (WGS) entry which is preliminary data.</text>
</comment>
<name>A0A8S3PLS4_MYTED</name>
<evidence type="ECO:0000256" key="3">
    <source>
        <dbReference type="ARBA" id="ARBA00022837"/>
    </source>
</evidence>
<reference evidence="5" key="1">
    <citation type="submission" date="2021-03" db="EMBL/GenBank/DDBJ databases">
        <authorList>
            <person name="Bekaert M."/>
        </authorList>
    </citation>
    <scope>NUCLEOTIDE SEQUENCE</scope>
</reference>
<dbReference type="GO" id="GO:0005509">
    <property type="term" value="F:calcium ion binding"/>
    <property type="evidence" value="ECO:0007669"/>
    <property type="project" value="InterPro"/>
</dbReference>
<keyword evidence="6" id="KW-1185">Reference proteome</keyword>
<keyword evidence="3" id="KW-0106">Calcium</keyword>
<dbReference type="OrthoDB" id="191686at2759"/>
<dbReference type="InterPro" id="IPR002048">
    <property type="entry name" value="EF_hand_dom"/>
</dbReference>
<evidence type="ECO:0000256" key="2">
    <source>
        <dbReference type="ARBA" id="ARBA00022737"/>
    </source>
</evidence>
<dbReference type="EMBL" id="CAJPWZ010000004">
    <property type="protein sequence ID" value="CAG2184402.1"/>
    <property type="molecule type" value="Genomic_DNA"/>
</dbReference>
<dbReference type="SMART" id="SM00054">
    <property type="entry name" value="EFh"/>
    <property type="match status" value="3"/>
</dbReference>
<evidence type="ECO:0000313" key="5">
    <source>
        <dbReference type="EMBL" id="CAG2184402.1"/>
    </source>
</evidence>
<feature type="domain" description="EF-hand" evidence="4">
    <location>
        <begin position="67"/>
        <end position="102"/>
    </location>
</feature>
<feature type="domain" description="EF-hand" evidence="4">
    <location>
        <begin position="104"/>
        <end position="139"/>
    </location>
</feature>
<dbReference type="InterPro" id="IPR018247">
    <property type="entry name" value="EF_Hand_1_Ca_BS"/>
</dbReference>
<dbReference type="Pfam" id="PF13499">
    <property type="entry name" value="EF-hand_7"/>
    <property type="match status" value="1"/>
</dbReference>
<feature type="domain" description="EF-hand" evidence="4">
    <location>
        <begin position="149"/>
        <end position="184"/>
    </location>
</feature>
<evidence type="ECO:0000313" key="6">
    <source>
        <dbReference type="Proteomes" id="UP000683360"/>
    </source>
</evidence>
<dbReference type="InterPro" id="IPR028846">
    <property type="entry name" value="Recoverin"/>
</dbReference>
<dbReference type="AlphaFoldDB" id="A0A8S3PLS4"/>
<protein>
    <submittedName>
        <fullName evidence="5">EF-hand calcium-binding domain-containing protein 1</fullName>
    </submittedName>
</protein>
<keyword evidence="2" id="KW-0677">Repeat</keyword>
<keyword evidence="1" id="KW-0479">Metal-binding</keyword>
<sequence>MSHHNSKRQEQTKLIEKLTKKHTCNFKKHEIEKLIYMYQELVKNSPPSYKIDRSKFRDLLHQHFEMTDDILLDRVFRAFDQDSDNYISQEEWVTGLSTFIDQSEPESVIKFCFMVYDLNGDGYISREEMFQLLKYSLVKQTHDEDSDESIKELVELILKKLDRDHDGRVSLTDFTTSVKEEPLLIEAFGTCLPSQKMRDCFRTLICEGQAKKL</sequence>
<dbReference type="CDD" id="cd00051">
    <property type="entry name" value="EFh"/>
    <property type="match status" value="2"/>
</dbReference>
<dbReference type="Gene3D" id="1.10.238.10">
    <property type="entry name" value="EF-hand"/>
    <property type="match status" value="1"/>
</dbReference>
<evidence type="ECO:0000256" key="1">
    <source>
        <dbReference type="ARBA" id="ARBA00022723"/>
    </source>
</evidence>
<dbReference type="PANTHER" id="PTHR23055">
    <property type="entry name" value="CALCIUM BINDING PROTEINS"/>
    <property type="match status" value="1"/>
</dbReference>
<dbReference type="PRINTS" id="PR00450">
    <property type="entry name" value="RECOVERIN"/>
</dbReference>